<dbReference type="Pfam" id="PF02653">
    <property type="entry name" value="BPD_transp_2"/>
    <property type="match status" value="1"/>
</dbReference>
<keyword evidence="2" id="KW-0813">Transport</keyword>
<evidence type="ECO:0000256" key="5">
    <source>
        <dbReference type="ARBA" id="ARBA00022970"/>
    </source>
</evidence>
<evidence type="ECO:0000256" key="6">
    <source>
        <dbReference type="ARBA" id="ARBA00022989"/>
    </source>
</evidence>
<comment type="similarity">
    <text evidence="8">Belongs to the binding-protein-dependent transport system permease family. LivHM subfamily.</text>
</comment>
<evidence type="ECO:0000313" key="10">
    <source>
        <dbReference type="EMBL" id="OGH67025.1"/>
    </source>
</evidence>
<dbReference type="AlphaFoldDB" id="A0A1F6M5Z3"/>
<feature type="transmembrane region" description="Helical" evidence="9">
    <location>
        <begin position="229"/>
        <end position="253"/>
    </location>
</feature>
<feature type="transmembrane region" description="Helical" evidence="9">
    <location>
        <begin position="32"/>
        <end position="52"/>
    </location>
</feature>
<dbReference type="CDD" id="cd06582">
    <property type="entry name" value="TM_PBP1_LivH_like"/>
    <property type="match status" value="1"/>
</dbReference>
<proteinExistence type="inferred from homology"/>
<dbReference type="GO" id="GO:0006865">
    <property type="term" value="P:amino acid transport"/>
    <property type="evidence" value="ECO:0007669"/>
    <property type="project" value="UniProtKB-KW"/>
</dbReference>
<protein>
    <recommendedName>
        <fullName evidence="12">ABC transporter permease</fullName>
    </recommendedName>
</protein>
<keyword evidence="4 9" id="KW-0812">Transmembrane</keyword>
<dbReference type="STRING" id="1798676.A3B90_02065"/>
<sequence>MFSQLLANGIIAGSLYALIAVGFSLIYTTNRFLHFAHGSVAIAGGYMLYTLFDLWGVNFYLSAVLVVVLTGLLGCLLFAAVYRPLQKKKSASTILLIAGLGLLLLLENIISLIFGADVKTIDFLTVAEGRQIWGAYITPLQMVIVGTSVVFLGLVSIFIYKTKIGKIIRAVADNPELASVTGIAITRIQYLGFFIGSALSGVAGILIALEQNIEPSQGVYLMIKGFTGAVIGGVSSIPGALLGSYVLGLVENFGIWYLPSQFKDAIAFGFLLLFLLLRPYGILGINKGTRQ</sequence>
<comment type="caution">
    <text evidence="10">The sequence shown here is derived from an EMBL/GenBank/DDBJ whole genome shotgun (WGS) entry which is preliminary data.</text>
</comment>
<comment type="subcellular location">
    <subcellularLocation>
        <location evidence="1">Cell membrane</location>
        <topology evidence="1">Multi-pass membrane protein</topology>
    </subcellularLocation>
</comment>
<feature type="transmembrane region" description="Helical" evidence="9">
    <location>
        <begin position="6"/>
        <end position="27"/>
    </location>
</feature>
<keyword evidence="5" id="KW-0029">Amino-acid transport</keyword>
<feature type="transmembrane region" description="Helical" evidence="9">
    <location>
        <begin position="136"/>
        <end position="160"/>
    </location>
</feature>
<dbReference type="PANTHER" id="PTHR11795">
    <property type="entry name" value="BRANCHED-CHAIN AMINO ACID TRANSPORT SYSTEM PERMEASE PROTEIN LIVH"/>
    <property type="match status" value="1"/>
</dbReference>
<evidence type="ECO:0000256" key="7">
    <source>
        <dbReference type="ARBA" id="ARBA00023136"/>
    </source>
</evidence>
<feature type="transmembrane region" description="Helical" evidence="9">
    <location>
        <begin position="94"/>
        <end position="116"/>
    </location>
</feature>
<dbReference type="Proteomes" id="UP000178742">
    <property type="component" value="Unassembled WGS sequence"/>
</dbReference>
<dbReference type="GO" id="GO:0005886">
    <property type="term" value="C:plasma membrane"/>
    <property type="evidence" value="ECO:0007669"/>
    <property type="project" value="UniProtKB-SubCell"/>
</dbReference>
<keyword evidence="3" id="KW-1003">Cell membrane</keyword>
<feature type="transmembrane region" description="Helical" evidence="9">
    <location>
        <begin position="265"/>
        <end position="285"/>
    </location>
</feature>
<dbReference type="EMBL" id="MFPX01000009">
    <property type="protein sequence ID" value="OGH67025.1"/>
    <property type="molecule type" value="Genomic_DNA"/>
</dbReference>
<dbReference type="GO" id="GO:0022857">
    <property type="term" value="F:transmembrane transporter activity"/>
    <property type="evidence" value="ECO:0007669"/>
    <property type="project" value="InterPro"/>
</dbReference>
<feature type="transmembrane region" description="Helical" evidence="9">
    <location>
        <begin position="58"/>
        <end position="82"/>
    </location>
</feature>
<name>A0A1F6M5Z3_9BACT</name>
<gene>
    <name evidence="10" type="ORF">A3B90_02065</name>
</gene>
<dbReference type="InterPro" id="IPR001851">
    <property type="entry name" value="ABC_transp_permease"/>
</dbReference>
<evidence type="ECO:0000313" key="11">
    <source>
        <dbReference type="Proteomes" id="UP000178742"/>
    </source>
</evidence>
<accession>A0A1F6M5Z3</accession>
<evidence type="ECO:0000256" key="9">
    <source>
        <dbReference type="SAM" id="Phobius"/>
    </source>
</evidence>
<dbReference type="PANTHER" id="PTHR11795:SF445">
    <property type="entry name" value="AMINO ACID ABC TRANSPORTER PERMEASE PROTEIN"/>
    <property type="match status" value="1"/>
</dbReference>
<evidence type="ECO:0000256" key="2">
    <source>
        <dbReference type="ARBA" id="ARBA00022448"/>
    </source>
</evidence>
<dbReference type="InterPro" id="IPR052157">
    <property type="entry name" value="BCAA_transport_permease"/>
</dbReference>
<evidence type="ECO:0000256" key="3">
    <source>
        <dbReference type="ARBA" id="ARBA00022475"/>
    </source>
</evidence>
<evidence type="ECO:0000256" key="1">
    <source>
        <dbReference type="ARBA" id="ARBA00004651"/>
    </source>
</evidence>
<keyword evidence="6 9" id="KW-1133">Transmembrane helix</keyword>
<reference evidence="10 11" key="1">
    <citation type="journal article" date="2016" name="Nat. Commun.">
        <title>Thousands of microbial genomes shed light on interconnected biogeochemical processes in an aquifer system.</title>
        <authorList>
            <person name="Anantharaman K."/>
            <person name="Brown C.T."/>
            <person name="Hug L.A."/>
            <person name="Sharon I."/>
            <person name="Castelle C.J."/>
            <person name="Probst A.J."/>
            <person name="Thomas B.C."/>
            <person name="Singh A."/>
            <person name="Wilkins M.J."/>
            <person name="Karaoz U."/>
            <person name="Brodie E.L."/>
            <person name="Williams K.H."/>
            <person name="Hubbard S.S."/>
            <person name="Banfield J.F."/>
        </authorList>
    </citation>
    <scope>NUCLEOTIDE SEQUENCE [LARGE SCALE GENOMIC DNA]</scope>
</reference>
<evidence type="ECO:0008006" key="12">
    <source>
        <dbReference type="Google" id="ProtNLM"/>
    </source>
</evidence>
<evidence type="ECO:0000256" key="4">
    <source>
        <dbReference type="ARBA" id="ARBA00022692"/>
    </source>
</evidence>
<keyword evidence="7 9" id="KW-0472">Membrane</keyword>
<organism evidence="10 11">
    <name type="scientific">Candidatus Magasanikbacteria bacterium RIFCSPHIGHO2_02_FULL_41_13</name>
    <dbReference type="NCBI Taxonomy" id="1798676"/>
    <lineage>
        <taxon>Bacteria</taxon>
        <taxon>Candidatus Magasanikiibacteriota</taxon>
    </lineage>
</organism>
<evidence type="ECO:0000256" key="8">
    <source>
        <dbReference type="ARBA" id="ARBA00037998"/>
    </source>
</evidence>